<reference evidence="1" key="1">
    <citation type="journal article" date="2015" name="Nature">
        <title>Complex archaea that bridge the gap between prokaryotes and eukaryotes.</title>
        <authorList>
            <person name="Spang A."/>
            <person name="Saw J.H."/>
            <person name="Jorgensen S.L."/>
            <person name="Zaremba-Niedzwiedzka K."/>
            <person name="Martijn J."/>
            <person name="Lind A.E."/>
            <person name="van Eijk R."/>
            <person name="Schleper C."/>
            <person name="Guy L."/>
            <person name="Ettema T.J."/>
        </authorList>
    </citation>
    <scope>NUCLEOTIDE SEQUENCE</scope>
</reference>
<protein>
    <submittedName>
        <fullName evidence="1">Uncharacterized protein</fullName>
    </submittedName>
</protein>
<sequence>MPTFGDTTTSIANFSEIVDIVNEVAESLELEFAVMGNLVTRRDIPRGRDRVRIPYQTSVFEAQDYTDGDEIAVTQAVGIDTLDLTCSELQITFRITPRALRQPSPDLAAMAGEEKGKAQAEALEVRLLALTDDSGTQDLGLSNGTDSNIAHIKTMRRMMRNIARIDGGPGKPPIFCVINPIQEEDLLTDLGVVAASTAST</sequence>
<comment type="caution">
    <text evidence="1">The sequence shown here is derived from an EMBL/GenBank/DDBJ whole genome shotgun (WGS) entry which is preliminary data.</text>
</comment>
<proteinExistence type="predicted"/>
<dbReference type="AlphaFoldDB" id="A0A0F9GWC5"/>
<gene>
    <name evidence="1" type="ORF">LCGC14_2135350</name>
</gene>
<accession>A0A0F9GWC5</accession>
<evidence type="ECO:0000313" key="1">
    <source>
        <dbReference type="EMBL" id="KKL67402.1"/>
    </source>
</evidence>
<feature type="non-terminal residue" evidence="1">
    <location>
        <position position="200"/>
    </location>
</feature>
<dbReference type="SUPFAM" id="SSF56563">
    <property type="entry name" value="Major capsid protein gp5"/>
    <property type="match status" value="1"/>
</dbReference>
<name>A0A0F9GWC5_9ZZZZ</name>
<organism evidence="1">
    <name type="scientific">marine sediment metagenome</name>
    <dbReference type="NCBI Taxonomy" id="412755"/>
    <lineage>
        <taxon>unclassified sequences</taxon>
        <taxon>metagenomes</taxon>
        <taxon>ecological metagenomes</taxon>
    </lineage>
</organism>
<dbReference type="EMBL" id="LAZR01026870">
    <property type="protein sequence ID" value="KKL67402.1"/>
    <property type="molecule type" value="Genomic_DNA"/>
</dbReference>